<keyword evidence="3" id="KW-1185">Reference proteome</keyword>
<gene>
    <name evidence="2" type="ORF">CDV56_107607</name>
</gene>
<comment type="caution">
    <text evidence="2">The sequence shown here is derived from an EMBL/GenBank/DDBJ whole genome shotgun (WGS) entry which is preliminary data.</text>
</comment>
<name>A0A397H542_ASPTH</name>
<proteinExistence type="predicted"/>
<dbReference type="VEuPathDB" id="FungiDB:CDV56_107607"/>
<reference evidence="2" key="1">
    <citation type="submission" date="2018-08" db="EMBL/GenBank/DDBJ databases">
        <title>Draft genome sequence of azole-resistant Aspergillus thermomutatus (Neosartorya pseudofischeri) strain HMR AF 39, isolated from a human nasal aspirate.</title>
        <authorList>
            <person name="Parent-Michaud M."/>
            <person name="Dufresne P.J."/>
            <person name="Fournier E."/>
            <person name="Martineau C."/>
            <person name="Moreira S."/>
            <person name="Perkins V."/>
            <person name="De Repentigny L."/>
            <person name="Dufresne S.F."/>
        </authorList>
    </citation>
    <scope>NUCLEOTIDE SEQUENCE [LARGE SCALE GENOMIC DNA]</scope>
    <source>
        <strain evidence="2">HMR AF 39</strain>
    </source>
</reference>
<evidence type="ECO:0000256" key="1">
    <source>
        <dbReference type="SAM" id="SignalP"/>
    </source>
</evidence>
<dbReference type="Proteomes" id="UP000215305">
    <property type="component" value="Unassembled WGS sequence"/>
</dbReference>
<dbReference type="GeneID" id="38129581"/>
<accession>A0A397H542</accession>
<dbReference type="EMBL" id="NKHU02000088">
    <property type="protein sequence ID" value="RHZ56523.1"/>
    <property type="molecule type" value="Genomic_DNA"/>
</dbReference>
<feature type="chain" id="PRO_5017205065" description="CBM1 domain-containing protein" evidence="1">
    <location>
        <begin position="22"/>
        <end position="93"/>
    </location>
</feature>
<protein>
    <recommendedName>
        <fullName evidence="4">CBM1 domain-containing protein</fullName>
    </recommendedName>
</protein>
<evidence type="ECO:0000313" key="3">
    <source>
        <dbReference type="Proteomes" id="UP000215305"/>
    </source>
</evidence>
<organism evidence="2 3">
    <name type="scientific">Aspergillus thermomutatus</name>
    <name type="common">Neosartorya pseudofischeri</name>
    <dbReference type="NCBI Taxonomy" id="41047"/>
    <lineage>
        <taxon>Eukaryota</taxon>
        <taxon>Fungi</taxon>
        <taxon>Dikarya</taxon>
        <taxon>Ascomycota</taxon>
        <taxon>Pezizomycotina</taxon>
        <taxon>Eurotiomycetes</taxon>
        <taxon>Eurotiomycetidae</taxon>
        <taxon>Eurotiales</taxon>
        <taxon>Aspergillaceae</taxon>
        <taxon>Aspergillus</taxon>
        <taxon>Aspergillus subgen. Fumigati</taxon>
    </lineage>
</organism>
<feature type="signal peptide" evidence="1">
    <location>
        <begin position="1"/>
        <end position="21"/>
    </location>
</feature>
<evidence type="ECO:0008006" key="4">
    <source>
        <dbReference type="Google" id="ProtNLM"/>
    </source>
</evidence>
<dbReference type="AlphaFoldDB" id="A0A397H542"/>
<evidence type="ECO:0000313" key="2">
    <source>
        <dbReference type="EMBL" id="RHZ56523.1"/>
    </source>
</evidence>
<keyword evidence="1" id="KW-0732">Signal</keyword>
<dbReference type="OrthoDB" id="4482657at2759"/>
<sequence length="93" mass="9774">MQFHLSTICLAAALFASHIIAAPAPAPVPVPVPVPNPELIAPPSGHDAGNSLCFKGYFYGAIACPGRWYEDGTCCITDEIEPKENDGFTGDAE</sequence>
<dbReference type="RefSeq" id="XP_026614737.1">
    <property type="nucleotide sequence ID" value="XM_026761226.1"/>
</dbReference>